<sequence>MPILGSLKPFSRAYRQFDVQFEPRTSNARPIETRAFSRFLLMGRQLVHFGRNCHSRVNSASVTRPRTQPSVRQHARARATLVTTRKVLLPSPRAPVRLPNVSHVLPRACMHTCTRDAPNVCLRIRTLVTAHPRARPRPTKCPAPARAPDTTTASLAVRSKPSRVPNVHSSAQPSHPTLKHFPDSFLVSRGQVWIVVRKTIPTREWQASSRQSL</sequence>
<gene>
    <name evidence="2" type="ORF">CRG98_020834</name>
</gene>
<keyword evidence="3" id="KW-1185">Reference proteome</keyword>
<accession>A0A2I0JR59</accession>
<feature type="region of interest" description="Disordered" evidence="1">
    <location>
        <begin position="133"/>
        <end position="152"/>
    </location>
</feature>
<organism evidence="2 3">
    <name type="scientific">Punica granatum</name>
    <name type="common">Pomegranate</name>
    <dbReference type="NCBI Taxonomy" id="22663"/>
    <lineage>
        <taxon>Eukaryota</taxon>
        <taxon>Viridiplantae</taxon>
        <taxon>Streptophyta</taxon>
        <taxon>Embryophyta</taxon>
        <taxon>Tracheophyta</taxon>
        <taxon>Spermatophyta</taxon>
        <taxon>Magnoliopsida</taxon>
        <taxon>eudicotyledons</taxon>
        <taxon>Gunneridae</taxon>
        <taxon>Pentapetalae</taxon>
        <taxon>rosids</taxon>
        <taxon>malvids</taxon>
        <taxon>Myrtales</taxon>
        <taxon>Lythraceae</taxon>
        <taxon>Punica</taxon>
    </lineage>
</organism>
<comment type="caution">
    <text evidence="2">The sequence shown here is derived from an EMBL/GenBank/DDBJ whole genome shotgun (WGS) entry which is preliminary data.</text>
</comment>
<reference evidence="2 3" key="1">
    <citation type="submission" date="2017-11" db="EMBL/GenBank/DDBJ databases">
        <title>De-novo sequencing of pomegranate (Punica granatum L.) genome.</title>
        <authorList>
            <person name="Akparov Z."/>
            <person name="Amiraslanov A."/>
            <person name="Hajiyeva S."/>
            <person name="Abbasov M."/>
            <person name="Kaur K."/>
            <person name="Hamwieh A."/>
            <person name="Solovyev V."/>
            <person name="Salamov A."/>
            <person name="Braich B."/>
            <person name="Kosarev P."/>
            <person name="Mahmoud A."/>
            <person name="Hajiyev E."/>
            <person name="Babayeva S."/>
            <person name="Izzatullayeva V."/>
            <person name="Mammadov A."/>
            <person name="Mammadov A."/>
            <person name="Sharifova S."/>
            <person name="Ojaghi J."/>
            <person name="Eynullazada K."/>
            <person name="Bayramov B."/>
            <person name="Abdulazimova A."/>
            <person name="Shahmuradov I."/>
        </authorList>
    </citation>
    <scope>NUCLEOTIDE SEQUENCE [LARGE SCALE GENOMIC DNA]</scope>
    <source>
        <strain evidence="3">cv. AG2017</strain>
        <tissue evidence="2">Leaf</tissue>
    </source>
</reference>
<proteinExistence type="predicted"/>
<dbReference type="AlphaFoldDB" id="A0A2I0JR59"/>
<name>A0A2I0JR59_PUNGR</name>
<protein>
    <submittedName>
        <fullName evidence="2">Uncharacterized protein</fullName>
    </submittedName>
</protein>
<feature type="compositionally biased region" description="Low complexity" evidence="1">
    <location>
        <begin position="142"/>
        <end position="152"/>
    </location>
</feature>
<evidence type="ECO:0000256" key="1">
    <source>
        <dbReference type="SAM" id="MobiDB-lite"/>
    </source>
</evidence>
<dbReference type="EMBL" id="PGOL01001341">
    <property type="protein sequence ID" value="PKI58775.1"/>
    <property type="molecule type" value="Genomic_DNA"/>
</dbReference>
<evidence type="ECO:0000313" key="3">
    <source>
        <dbReference type="Proteomes" id="UP000233551"/>
    </source>
</evidence>
<evidence type="ECO:0000313" key="2">
    <source>
        <dbReference type="EMBL" id="PKI58775.1"/>
    </source>
</evidence>
<feature type="region of interest" description="Disordered" evidence="1">
    <location>
        <begin position="160"/>
        <end position="180"/>
    </location>
</feature>
<dbReference type="Proteomes" id="UP000233551">
    <property type="component" value="Unassembled WGS sequence"/>
</dbReference>